<evidence type="ECO:0000313" key="2">
    <source>
        <dbReference type="EMBL" id="VFT99447.1"/>
    </source>
</evidence>
<evidence type="ECO:0000313" key="1">
    <source>
        <dbReference type="EMBL" id="KAF0685279.1"/>
    </source>
</evidence>
<accession>A0A485LMV6</accession>
<gene>
    <name evidence="2" type="primary">Aste57867_22794</name>
    <name evidence="1" type="ORF">As57867_022724</name>
    <name evidence="2" type="ORF">ASTE57867_22794</name>
</gene>
<reference evidence="1" key="2">
    <citation type="submission" date="2019-06" db="EMBL/GenBank/DDBJ databases">
        <title>Genomics analysis of Aphanomyces spp. identifies a new class of oomycete effector associated with host adaptation.</title>
        <authorList>
            <person name="Gaulin E."/>
        </authorList>
    </citation>
    <scope>NUCLEOTIDE SEQUENCE</scope>
    <source>
        <strain evidence="1">CBS 578.67</strain>
    </source>
</reference>
<protein>
    <submittedName>
        <fullName evidence="2">Aste57867_22794 protein</fullName>
    </submittedName>
</protein>
<dbReference type="Proteomes" id="UP000332933">
    <property type="component" value="Unassembled WGS sequence"/>
</dbReference>
<dbReference type="OrthoDB" id="124690at2759"/>
<name>A0A485LMV6_9STRA</name>
<organism evidence="2 3">
    <name type="scientific">Aphanomyces stellatus</name>
    <dbReference type="NCBI Taxonomy" id="120398"/>
    <lineage>
        <taxon>Eukaryota</taxon>
        <taxon>Sar</taxon>
        <taxon>Stramenopiles</taxon>
        <taxon>Oomycota</taxon>
        <taxon>Saprolegniomycetes</taxon>
        <taxon>Saprolegniales</taxon>
        <taxon>Verrucalvaceae</taxon>
        <taxon>Aphanomyces</taxon>
    </lineage>
</organism>
<reference evidence="2 3" key="1">
    <citation type="submission" date="2019-03" db="EMBL/GenBank/DDBJ databases">
        <authorList>
            <person name="Gaulin E."/>
            <person name="Dumas B."/>
        </authorList>
    </citation>
    <scope>NUCLEOTIDE SEQUENCE [LARGE SCALE GENOMIC DNA]</scope>
    <source>
        <strain evidence="2">CBS 568.67</strain>
    </source>
</reference>
<dbReference type="EMBL" id="CAADRA010007226">
    <property type="protein sequence ID" value="VFT99447.1"/>
    <property type="molecule type" value="Genomic_DNA"/>
</dbReference>
<dbReference type="EMBL" id="VJMH01007200">
    <property type="protein sequence ID" value="KAF0685279.1"/>
    <property type="molecule type" value="Genomic_DNA"/>
</dbReference>
<evidence type="ECO:0000313" key="3">
    <source>
        <dbReference type="Proteomes" id="UP000332933"/>
    </source>
</evidence>
<sequence length="169" mass="19741">MIHDLLAFETNIRRKNLTRAGRPEKVPDSDALVAHMTKIRENKRALTFKKYHRAWLDDYLEEKRAGQEYKSLLKLLQLFSGRHGSTQQTTAKKKRRQEDLEEIRRAIASIFYVVYNGYHADTIFNVDETAMYYDMPPNKIRAVRSGSSKISSGENHSHRMTAVLVRMVR</sequence>
<proteinExistence type="predicted"/>
<dbReference type="AlphaFoldDB" id="A0A485LMV6"/>
<keyword evidence="3" id="KW-1185">Reference proteome</keyword>